<dbReference type="Proteomes" id="UP000192599">
    <property type="component" value="Unassembled WGS sequence"/>
</dbReference>
<name>A0A1V9VBH8_9BACT</name>
<feature type="transmembrane region" description="Helical" evidence="1">
    <location>
        <begin position="364"/>
        <end position="386"/>
    </location>
</feature>
<keyword evidence="2" id="KW-0560">Oxidoreductase</keyword>
<feature type="transmembrane region" description="Helical" evidence="1">
    <location>
        <begin position="88"/>
        <end position="105"/>
    </location>
</feature>
<feature type="transmembrane region" description="Helical" evidence="1">
    <location>
        <begin position="181"/>
        <end position="204"/>
    </location>
</feature>
<feature type="transmembrane region" description="Helical" evidence="1">
    <location>
        <begin position="111"/>
        <end position="130"/>
    </location>
</feature>
<feature type="transmembrane region" description="Helical" evidence="1">
    <location>
        <begin position="16"/>
        <end position="36"/>
    </location>
</feature>
<feature type="transmembrane region" description="Helical" evidence="1">
    <location>
        <begin position="303"/>
        <end position="326"/>
    </location>
</feature>
<proteinExistence type="predicted"/>
<protein>
    <submittedName>
        <fullName evidence="2">Beta-carotene 15,15'-monooxygenase</fullName>
    </submittedName>
</protein>
<keyword evidence="2" id="KW-0503">Monooxygenase</keyword>
<feature type="transmembrane region" description="Helical" evidence="1">
    <location>
        <begin position="142"/>
        <end position="161"/>
    </location>
</feature>
<dbReference type="AlphaFoldDB" id="A0A1V9VBH8"/>
<keyword evidence="1" id="KW-1133">Transmembrane helix</keyword>
<evidence type="ECO:0000256" key="1">
    <source>
        <dbReference type="SAM" id="Phobius"/>
    </source>
</evidence>
<evidence type="ECO:0000313" key="2">
    <source>
        <dbReference type="EMBL" id="OQR41372.1"/>
    </source>
</evidence>
<comment type="caution">
    <text evidence="2">The sequence shown here is derived from an EMBL/GenBank/DDBJ whole genome shotgun (WGS) entry which is preliminary data.</text>
</comment>
<evidence type="ECO:0000313" key="3">
    <source>
        <dbReference type="Proteomes" id="UP000192599"/>
    </source>
</evidence>
<accession>A0A1V9VBH8</accession>
<keyword evidence="1" id="KW-0472">Membrane</keyword>
<feature type="transmembrane region" description="Helical" evidence="1">
    <location>
        <begin position="48"/>
        <end position="68"/>
    </location>
</feature>
<dbReference type="EMBL" id="LNTC01000065">
    <property type="protein sequence ID" value="OQR41372.1"/>
    <property type="molecule type" value="Genomic_DNA"/>
</dbReference>
<sequence length="420" mass="49152">MTSWYKKFASQPHQPFFTNGVIFFILFITLFAFAYSNSIKLDTSLLTYHAYALIFVVFIQFFLGFLFVVFPKFLMQSEIASKDYMGQFFLYFISSLGILLSLIFYSQITILFQLLMLFAQILSFRLLYSIHKKSIMKDKNDTKWVLMAFSTGIVSHFLYIVSEFDFDSSYLVSKIAINSGFYLFLFMIIFIISQRMIPFFTRVMVPEYIINKSPKLLDTIFFLLLLKVILLSFDNPKLNLFADIPIFLFIVKELVRWKMPTFRTPPIVWILHLGLYWIVVAFFISIVEGIFSFIYPNFYFEKVVIHTLAIGYFVTVLVGFGTRVVLGHSGRKIETKLFALFIFISVQILALVRIFASICVNFGLNYIVFIELSAILLILALIIWSFKYVAILLENDKKPEIVVQKIDENKKEEFKPKWKV</sequence>
<dbReference type="InterPro" id="IPR010266">
    <property type="entry name" value="NnrS"/>
</dbReference>
<feature type="transmembrane region" description="Helical" evidence="1">
    <location>
        <begin position="338"/>
        <end position="358"/>
    </location>
</feature>
<keyword evidence="1" id="KW-0812">Transmembrane</keyword>
<feature type="transmembrane region" description="Helical" evidence="1">
    <location>
        <begin position="267"/>
        <end position="291"/>
    </location>
</feature>
<dbReference type="Pfam" id="PF05940">
    <property type="entry name" value="NnrS"/>
    <property type="match status" value="1"/>
</dbReference>
<dbReference type="GO" id="GO:0004497">
    <property type="term" value="F:monooxygenase activity"/>
    <property type="evidence" value="ECO:0007669"/>
    <property type="project" value="UniProtKB-KW"/>
</dbReference>
<organism evidence="2 3">
    <name type="scientific">Aliarcobacter cryaerophilus</name>
    <dbReference type="NCBI Taxonomy" id="28198"/>
    <lineage>
        <taxon>Bacteria</taxon>
        <taxon>Pseudomonadati</taxon>
        <taxon>Campylobacterota</taxon>
        <taxon>Epsilonproteobacteria</taxon>
        <taxon>Campylobacterales</taxon>
        <taxon>Arcobacteraceae</taxon>
        <taxon>Aliarcobacter</taxon>
    </lineage>
</organism>
<reference evidence="2 3" key="1">
    <citation type="submission" date="2017-04" db="EMBL/GenBank/DDBJ databases">
        <title>Accumulation and expression of multiple antibiotic resistance genes in Arcobacter cryaerophilus that thrives in sewage.</title>
        <authorList>
            <person name="Millar J.A."/>
            <person name="Raghavan R."/>
        </authorList>
    </citation>
    <scope>NUCLEOTIDE SEQUENCE [LARGE SCALE GENOMIC DNA]</scope>
    <source>
        <strain evidence="2 3">AZT-1</strain>
    </source>
</reference>
<gene>
    <name evidence="2" type="ORF">AS859_06060</name>
</gene>